<dbReference type="Pfam" id="PF01551">
    <property type="entry name" value="Peptidase_M23"/>
    <property type="match status" value="1"/>
</dbReference>
<evidence type="ECO:0000313" key="4">
    <source>
        <dbReference type="Proteomes" id="UP000295788"/>
    </source>
</evidence>
<dbReference type="Gene3D" id="2.70.70.10">
    <property type="entry name" value="Glucose Permease (Domain IIA)"/>
    <property type="match status" value="1"/>
</dbReference>
<sequence length="243" mass="28483">MTRSYKPLFVLKPLGLSYFVLDKRQAERVRIVGVHKHKMPKNSRRFDRHEEYKESKMNGFKWLSAFLLIVLIFFIYQIDHPYTKVARQWVEESMTREFNFKGVYEWYQQTFSGNPAILPTFSIKQKEQEQKFVKPFIKPVKKIKPFSQGILIELSQPDSIVSVEQGLVVSISEEQNLGQTIIIRHKNGIESIYGMLDQLQVEENDWLQPGQAIGTANQNLYFAIRDQSKYLNPMDVIAFEGQN</sequence>
<dbReference type="PANTHER" id="PTHR21666">
    <property type="entry name" value="PEPTIDASE-RELATED"/>
    <property type="match status" value="1"/>
</dbReference>
<proteinExistence type="predicted"/>
<dbReference type="EMBL" id="SMAB01000023">
    <property type="protein sequence ID" value="TCS79067.1"/>
    <property type="molecule type" value="Genomic_DNA"/>
</dbReference>
<reference evidence="3 4" key="1">
    <citation type="submission" date="2019-03" db="EMBL/GenBank/DDBJ databases">
        <title>Genomic Encyclopedia of Type Strains, Phase IV (KMG-IV): sequencing the most valuable type-strain genomes for metagenomic binning, comparative biology and taxonomic classification.</title>
        <authorList>
            <person name="Goeker M."/>
        </authorList>
    </citation>
    <scope>NUCLEOTIDE SEQUENCE [LARGE SCALE GENOMIC DNA]</scope>
    <source>
        <strain evidence="3 4">DSM 23802</strain>
    </source>
</reference>
<keyword evidence="4" id="KW-1185">Reference proteome</keyword>
<dbReference type="GO" id="GO:0004222">
    <property type="term" value="F:metalloendopeptidase activity"/>
    <property type="evidence" value="ECO:0007669"/>
    <property type="project" value="TreeGrafter"/>
</dbReference>
<dbReference type="PANTHER" id="PTHR21666:SF274">
    <property type="entry name" value="STAGE IV SPORULATION PROTEIN FA"/>
    <property type="match status" value="1"/>
</dbReference>
<evidence type="ECO:0000256" key="1">
    <source>
        <dbReference type="SAM" id="Phobius"/>
    </source>
</evidence>
<name>A0A4R3K855_9BACI</name>
<dbReference type="OrthoDB" id="2986589at2"/>
<accession>A0A4R3K855</accession>
<gene>
    <name evidence="3" type="ORF">EDD72_12328</name>
</gene>
<evidence type="ECO:0000313" key="3">
    <source>
        <dbReference type="EMBL" id="TCS79067.1"/>
    </source>
</evidence>
<keyword evidence="1" id="KW-0472">Membrane</keyword>
<dbReference type="Proteomes" id="UP000295788">
    <property type="component" value="Unassembled WGS sequence"/>
</dbReference>
<dbReference type="InterPro" id="IPR011055">
    <property type="entry name" value="Dup_hybrid_motif"/>
</dbReference>
<comment type="caution">
    <text evidence="3">The sequence shown here is derived from an EMBL/GenBank/DDBJ whole genome shotgun (WGS) entry which is preliminary data.</text>
</comment>
<dbReference type="CDD" id="cd12797">
    <property type="entry name" value="M23_peptidase"/>
    <property type="match status" value="1"/>
</dbReference>
<organism evidence="3 4">
    <name type="scientific">Tepidibacillus fermentans</name>
    <dbReference type="NCBI Taxonomy" id="1281767"/>
    <lineage>
        <taxon>Bacteria</taxon>
        <taxon>Bacillati</taxon>
        <taxon>Bacillota</taxon>
        <taxon>Bacilli</taxon>
        <taxon>Bacillales</taxon>
        <taxon>Bacillaceae</taxon>
        <taxon>Tepidibacillus</taxon>
    </lineage>
</organism>
<dbReference type="SUPFAM" id="SSF51261">
    <property type="entry name" value="Duplicated hybrid motif"/>
    <property type="match status" value="1"/>
</dbReference>
<feature type="domain" description="M23ase beta-sheet core" evidence="2">
    <location>
        <begin position="146"/>
        <end position="233"/>
    </location>
</feature>
<dbReference type="InterPro" id="IPR016047">
    <property type="entry name" value="M23ase_b-sheet_dom"/>
</dbReference>
<evidence type="ECO:0000259" key="2">
    <source>
        <dbReference type="Pfam" id="PF01551"/>
    </source>
</evidence>
<dbReference type="InterPro" id="IPR050570">
    <property type="entry name" value="Cell_wall_metabolism_enzyme"/>
</dbReference>
<feature type="transmembrane region" description="Helical" evidence="1">
    <location>
        <begin position="60"/>
        <end position="78"/>
    </location>
</feature>
<protein>
    <submittedName>
        <fullName evidence="3">Peptidase M23-like protein</fullName>
    </submittedName>
</protein>
<keyword evidence="1" id="KW-0812">Transmembrane</keyword>
<dbReference type="AlphaFoldDB" id="A0A4R3K855"/>
<dbReference type="RefSeq" id="WP_132770359.1">
    <property type="nucleotide sequence ID" value="NZ_SMAB01000023.1"/>
</dbReference>
<keyword evidence="1" id="KW-1133">Transmembrane helix</keyword>